<dbReference type="Pfam" id="PF05804">
    <property type="entry name" value="KAP"/>
    <property type="match status" value="2"/>
</dbReference>
<protein>
    <submittedName>
        <fullName evidence="1">Uncharacterized protein</fullName>
    </submittedName>
</protein>
<dbReference type="GO" id="GO:0019894">
    <property type="term" value="F:kinesin binding"/>
    <property type="evidence" value="ECO:0007669"/>
    <property type="project" value="InterPro"/>
</dbReference>
<evidence type="ECO:0000313" key="2">
    <source>
        <dbReference type="Proteomes" id="UP001196413"/>
    </source>
</evidence>
<proteinExistence type="predicted"/>
<name>A0AAD5QLQ4_PARTN</name>
<accession>A0AAD5QLQ4</accession>
<organism evidence="1 2">
    <name type="scientific">Parelaphostrongylus tenuis</name>
    <name type="common">Meningeal worm</name>
    <dbReference type="NCBI Taxonomy" id="148309"/>
    <lineage>
        <taxon>Eukaryota</taxon>
        <taxon>Metazoa</taxon>
        <taxon>Ecdysozoa</taxon>
        <taxon>Nematoda</taxon>
        <taxon>Chromadorea</taxon>
        <taxon>Rhabditida</taxon>
        <taxon>Rhabditina</taxon>
        <taxon>Rhabditomorpha</taxon>
        <taxon>Strongyloidea</taxon>
        <taxon>Metastrongylidae</taxon>
        <taxon>Parelaphostrongylus</taxon>
    </lineage>
</organism>
<dbReference type="GO" id="GO:0005930">
    <property type="term" value="C:axoneme"/>
    <property type="evidence" value="ECO:0007669"/>
    <property type="project" value="TreeGrafter"/>
</dbReference>
<dbReference type="InterPro" id="IPR008658">
    <property type="entry name" value="KAP3"/>
</dbReference>
<dbReference type="GO" id="GO:0035869">
    <property type="term" value="C:ciliary transition zone"/>
    <property type="evidence" value="ECO:0007669"/>
    <property type="project" value="TreeGrafter"/>
</dbReference>
<gene>
    <name evidence="1" type="ORF">KIN20_010933</name>
</gene>
<dbReference type="GO" id="GO:0016939">
    <property type="term" value="C:kinesin II complex"/>
    <property type="evidence" value="ECO:0007669"/>
    <property type="project" value="TreeGrafter"/>
</dbReference>
<dbReference type="GO" id="GO:0007018">
    <property type="term" value="P:microtubule-based movement"/>
    <property type="evidence" value="ECO:0007669"/>
    <property type="project" value="TreeGrafter"/>
</dbReference>
<reference evidence="1" key="1">
    <citation type="submission" date="2021-06" db="EMBL/GenBank/DDBJ databases">
        <title>Parelaphostrongylus tenuis whole genome reference sequence.</title>
        <authorList>
            <person name="Garwood T.J."/>
            <person name="Larsen P.A."/>
            <person name="Fountain-Jones N.M."/>
            <person name="Garbe J.R."/>
            <person name="Macchietto M.G."/>
            <person name="Kania S.A."/>
            <person name="Gerhold R.W."/>
            <person name="Richards J.E."/>
            <person name="Wolf T.M."/>
        </authorList>
    </citation>
    <scope>NUCLEOTIDE SEQUENCE</scope>
    <source>
        <strain evidence="1">MNPRO001-30</strain>
        <tissue evidence="1">Meninges</tissue>
    </source>
</reference>
<dbReference type="Proteomes" id="UP001196413">
    <property type="component" value="Unassembled WGS sequence"/>
</dbReference>
<keyword evidence="2" id="KW-1185">Reference proteome</keyword>
<evidence type="ECO:0000313" key="1">
    <source>
        <dbReference type="EMBL" id="KAJ1354114.1"/>
    </source>
</evidence>
<comment type="caution">
    <text evidence="1">The sequence shown here is derived from an EMBL/GenBank/DDBJ whole genome shotgun (WGS) entry which is preliminary data.</text>
</comment>
<dbReference type="AlphaFoldDB" id="A0AAD5QLQ4"/>
<dbReference type="PANTHER" id="PTHR15605">
    <property type="entry name" value="KINESIN-ASSOCIATED PROTEINS"/>
    <property type="match status" value="1"/>
</dbReference>
<dbReference type="EMBL" id="JAHQIW010001967">
    <property type="protein sequence ID" value="KAJ1354114.1"/>
    <property type="molecule type" value="Genomic_DNA"/>
</dbReference>
<sequence length="360" mass="40829">MPYGSPLLPQMDYYAPFGEKPLAHYTSEMLETFYRAIENLALNAHPSEEAVVIKYRTTNIRTRRSTDCRKRVNMNDLNDDVDVQVLTSVVLEKCTIIPETLRQELEQVLYYLHKRSTHRNKPARVHKRVWRSDRDALPRHVAGQSMVDGSVPPPPQGSPRFMFLREQGNIIGKVLLLPRIGDVELRKTTIRLLFNLSFDAKARSRMVAEGHVVQVTPLIENNAKDLNLLYQLNVNDNPKAMITFTHAMQLLMRDLLSGNGSEVTKVVLLDACAEKWNAQLACGHDNQGNILKNGLVVWLENDFADTTRNGWILSKVVYLEKVKVLSSTTIMCRECCLTISLTIASISLTMNHCSSECTCF</sequence>
<dbReference type="GO" id="GO:0044782">
    <property type="term" value="P:cilium organization"/>
    <property type="evidence" value="ECO:0007669"/>
    <property type="project" value="TreeGrafter"/>
</dbReference>
<dbReference type="SMART" id="SM01297">
    <property type="entry name" value="KAP"/>
    <property type="match status" value="1"/>
</dbReference>
<dbReference type="PANTHER" id="PTHR15605:SF2">
    <property type="entry name" value="KINESIN-ASSOCIATED PROTEIN 3"/>
    <property type="match status" value="1"/>
</dbReference>